<comment type="pathway">
    <text evidence="1">Porphyrin-containing compound metabolism; chlorophyll biosynthesis.</text>
</comment>
<dbReference type="EC" id="1.3.1.33" evidence="3"/>
<dbReference type="GO" id="GO:0015979">
    <property type="term" value="P:photosynthesis"/>
    <property type="evidence" value="ECO:0007669"/>
    <property type="project" value="UniProtKB-KW"/>
</dbReference>
<dbReference type="SUPFAM" id="SSF51735">
    <property type="entry name" value="NAD(P)-binding Rossmann-fold domains"/>
    <property type="match status" value="1"/>
</dbReference>
<dbReference type="GO" id="GO:0015995">
    <property type="term" value="P:chlorophyll biosynthetic process"/>
    <property type="evidence" value="ECO:0007669"/>
    <property type="project" value="UniProtKB-KW"/>
</dbReference>
<evidence type="ECO:0000256" key="4">
    <source>
        <dbReference type="ARBA" id="ARBA00022531"/>
    </source>
</evidence>
<dbReference type="Gene3D" id="3.40.50.720">
    <property type="entry name" value="NAD(P)-binding Rossmann-like Domain"/>
    <property type="match status" value="1"/>
</dbReference>
<name>A0A7S4EX15_CHRCT</name>
<evidence type="ECO:0000256" key="5">
    <source>
        <dbReference type="ARBA" id="ARBA00022857"/>
    </source>
</evidence>
<reference evidence="9" key="1">
    <citation type="submission" date="2021-01" db="EMBL/GenBank/DDBJ databases">
        <authorList>
            <person name="Corre E."/>
            <person name="Pelletier E."/>
            <person name="Niang G."/>
            <person name="Scheremetjew M."/>
            <person name="Finn R."/>
            <person name="Kale V."/>
            <person name="Holt S."/>
            <person name="Cochrane G."/>
            <person name="Meng A."/>
            <person name="Brown T."/>
            <person name="Cohen L."/>
        </authorList>
    </citation>
    <scope>NUCLEOTIDE SEQUENCE</scope>
    <source>
        <strain evidence="9">CCMP645</strain>
    </source>
</reference>
<dbReference type="Pfam" id="PF00106">
    <property type="entry name" value="adh_short"/>
    <property type="match status" value="1"/>
</dbReference>
<keyword evidence="6" id="KW-0560">Oxidoreductase</keyword>
<dbReference type="InterPro" id="IPR036291">
    <property type="entry name" value="NAD(P)-bd_dom_sf"/>
</dbReference>
<dbReference type="EMBL" id="HBIZ01017107">
    <property type="protein sequence ID" value="CAE0758038.1"/>
    <property type="molecule type" value="Transcribed_RNA"/>
</dbReference>
<sequence length="596" mass="64155">MARLIALCALLLLAPTASAFKFMKNWKVPTIQGEIARKAAREKFGSKKLVVITGTSSGLGRKTAAALLRTGKYHVVGAVRDLDKMELVAEMDGFDMSSFTPMFCELNSFESVRSFVDDLKEFKAAKPVDRLICNAAVYQPSLPYAKWSVDGHEQQMQINFLSHFLMTSLLLDDLAQADDPRCIYVGSVTGNDNTVGGGGVYPIADLKELDGLKLGAKNPISMFDGYNFDGAKAYKDSKLCLMMTSNLLHDKYHKQTGIAFSSIYPGCIAESPLFREKREWFRKYFPIFMKYITGGFVGEEEAGMRLFQVAHDPRCSKSGVYWSWNGGPREGRADALETDGAILGGGGAGGGWDSIYENDQSDKVLNKETQSDLWKYSTIITSAEWPPANQPKSPCPTLKVIGAITAANNAKEDAKRMKPQPGMVGGMSHKVLSGSASFTDVVVGGTVGKAAKGMQGLLLGKLPDEAVGGSFQEEVRAEQQPRTPGRARRVLRRLAFWKRAKHAEEAAEADAAVAEAAVAAAEAAVMTEAAHAETADVNMQHDDHAVVIINGANGISGVNGAAHANDHAHAEVDTAAEIEARIHEALATGAAKTTNA</sequence>
<organism evidence="9">
    <name type="scientific">Chrysotila carterae</name>
    <name type="common">Marine alga</name>
    <name type="synonym">Syracosphaera carterae</name>
    <dbReference type="NCBI Taxonomy" id="13221"/>
    <lineage>
        <taxon>Eukaryota</taxon>
        <taxon>Haptista</taxon>
        <taxon>Haptophyta</taxon>
        <taxon>Prymnesiophyceae</taxon>
        <taxon>Isochrysidales</taxon>
        <taxon>Isochrysidaceae</taxon>
        <taxon>Chrysotila</taxon>
    </lineage>
</organism>
<proteinExistence type="inferred from homology"/>
<evidence type="ECO:0000256" key="2">
    <source>
        <dbReference type="ARBA" id="ARBA00005821"/>
    </source>
</evidence>
<feature type="signal peptide" evidence="8">
    <location>
        <begin position="1"/>
        <end position="19"/>
    </location>
</feature>
<gene>
    <name evidence="9" type="ORF">PCAR00345_LOCUS10632</name>
</gene>
<evidence type="ECO:0000313" key="9">
    <source>
        <dbReference type="EMBL" id="CAE0758038.1"/>
    </source>
</evidence>
<dbReference type="PANTHER" id="PTHR44419:SF19">
    <property type="entry name" value="PROTOCHLOROPHYLLIDE REDUCTASE A, CHLOROPLASTIC"/>
    <property type="match status" value="1"/>
</dbReference>
<feature type="chain" id="PRO_5031342768" description="protochlorophyllide reductase" evidence="8">
    <location>
        <begin position="20"/>
        <end position="596"/>
    </location>
</feature>
<protein>
    <recommendedName>
        <fullName evidence="3">protochlorophyllide reductase</fullName>
        <ecNumber evidence="3">1.3.1.33</ecNumber>
    </recommendedName>
</protein>
<keyword evidence="4" id="KW-0602">Photosynthesis</keyword>
<evidence type="ECO:0000256" key="6">
    <source>
        <dbReference type="ARBA" id="ARBA00023002"/>
    </source>
</evidence>
<dbReference type="PANTHER" id="PTHR44419">
    <property type="entry name" value="PROTOCHLOROPHYLLIDE REDUCTASE C, CHLOROPLASTIC"/>
    <property type="match status" value="1"/>
</dbReference>
<dbReference type="GO" id="GO:0016630">
    <property type="term" value="F:protochlorophyllide reductase activity"/>
    <property type="evidence" value="ECO:0007669"/>
    <property type="project" value="UniProtKB-EC"/>
</dbReference>
<accession>A0A7S4EX15</accession>
<evidence type="ECO:0000256" key="1">
    <source>
        <dbReference type="ARBA" id="ARBA00005173"/>
    </source>
</evidence>
<keyword evidence="5" id="KW-0521">NADP</keyword>
<keyword evidence="7" id="KW-0149">Chlorophyll biosynthesis</keyword>
<comment type="similarity">
    <text evidence="2">Belongs to the short-chain dehydrogenases/reductases (SDR) family. POR subfamily.</text>
</comment>
<dbReference type="InterPro" id="IPR002347">
    <property type="entry name" value="SDR_fam"/>
</dbReference>
<evidence type="ECO:0000256" key="7">
    <source>
        <dbReference type="ARBA" id="ARBA00023171"/>
    </source>
</evidence>
<evidence type="ECO:0000256" key="3">
    <source>
        <dbReference type="ARBA" id="ARBA00012006"/>
    </source>
</evidence>
<dbReference type="InterPro" id="IPR005979">
    <property type="entry name" value="Prochl_reduct"/>
</dbReference>
<evidence type="ECO:0000256" key="8">
    <source>
        <dbReference type="SAM" id="SignalP"/>
    </source>
</evidence>
<dbReference type="PRINTS" id="PR00081">
    <property type="entry name" value="GDHRDH"/>
</dbReference>
<dbReference type="AlphaFoldDB" id="A0A7S4EX15"/>
<keyword evidence="8" id="KW-0732">Signal</keyword>